<name>A0A316AIB6_9BACT</name>
<dbReference type="AlphaFoldDB" id="A0A316AIB6"/>
<proteinExistence type="predicted"/>
<dbReference type="Proteomes" id="UP000245880">
    <property type="component" value="Unassembled WGS sequence"/>
</dbReference>
<dbReference type="RefSeq" id="WP_109675186.1">
    <property type="nucleotide sequence ID" value="NZ_QGDT01000007.1"/>
</dbReference>
<evidence type="ECO:0000313" key="1">
    <source>
        <dbReference type="EMBL" id="PWJ57446.1"/>
    </source>
</evidence>
<accession>A0A316AIB6</accession>
<reference evidence="1 2" key="1">
    <citation type="submission" date="2018-03" db="EMBL/GenBank/DDBJ databases">
        <title>Genomic Encyclopedia of Archaeal and Bacterial Type Strains, Phase II (KMG-II): from individual species to whole genera.</title>
        <authorList>
            <person name="Goeker M."/>
        </authorList>
    </citation>
    <scope>NUCLEOTIDE SEQUENCE [LARGE SCALE GENOMIC DNA]</scope>
    <source>
        <strain evidence="1 2">DSM 100346</strain>
    </source>
</reference>
<comment type="caution">
    <text evidence="1">The sequence shown here is derived from an EMBL/GenBank/DDBJ whole genome shotgun (WGS) entry which is preliminary data.</text>
</comment>
<dbReference type="InterPro" id="IPR019240">
    <property type="entry name" value="DUF2196"/>
</dbReference>
<dbReference type="OrthoDB" id="9804519at2"/>
<dbReference type="Pfam" id="PF09962">
    <property type="entry name" value="DUF2196"/>
    <property type="match status" value="1"/>
</dbReference>
<sequence>MGSGTERKNIKIGAAVSIVLKQDQRSGELTEGIVQSILTKSPVHPHGIKVRLDDGQVGRVKVIHSVED</sequence>
<dbReference type="NCBIfam" id="TIGR03833">
    <property type="entry name" value="YwbE family protein"/>
    <property type="match status" value="1"/>
</dbReference>
<protein>
    <submittedName>
        <fullName evidence="1">Putative repeat protein (TIGR03833 family)</fullName>
    </submittedName>
</protein>
<organism evidence="1 2">
    <name type="scientific">Dyadobacter jejuensis</name>
    <dbReference type="NCBI Taxonomy" id="1082580"/>
    <lineage>
        <taxon>Bacteria</taxon>
        <taxon>Pseudomonadati</taxon>
        <taxon>Bacteroidota</taxon>
        <taxon>Cytophagia</taxon>
        <taxon>Cytophagales</taxon>
        <taxon>Spirosomataceae</taxon>
        <taxon>Dyadobacter</taxon>
    </lineage>
</organism>
<dbReference type="PANTHER" id="PTHR40069:SF1">
    <property type="entry name" value="YWBE PROTEIN"/>
    <property type="match status" value="1"/>
</dbReference>
<evidence type="ECO:0000313" key="2">
    <source>
        <dbReference type="Proteomes" id="UP000245880"/>
    </source>
</evidence>
<keyword evidence="2" id="KW-1185">Reference proteome</keyword>
<dbReference type="PANTHER" id="PTHR40069">
    <property type="entry name" value="YWBE PROTEIN"/>
    <property type="match status" value="1"/>
</dbReference>
<dbReference type="EMBL" id="QGDT01000007">
    <property type="protein sequence ID" value="PWJ57446.1"/>
    <property type="molecule type" value="Genomic_DNA"/>
</dbReference>
<gene>
    <name evidence="1" type="ORF">CLV98_107154</name>
</gene>